<feature type="compositionally biased region" description="Polar residues" evidence="1">
    <location>
        <begin position="15"/>
        <end position="30"/>
    </location>
</feature>
<reference evidence="2" key="1">
    <citation type="submission" date="2016-07" db="EMBL/GenBank/DDBJ databases">
        <authorList>
            <person name="Bretaudeau A."/>
        </authorList>
    </citation>
    <scope>NUCLEOTIDE SEQUENCE</scope>
    <source>
        <strain evidence="2">Rice</strain>
        <tissue evidence="2">Whole body</tissue>
    </source>
</reference>
<evidence type="ECO:0000313" key="2">
    <source>
        <dbReference type="EMBL" id="SOQ43804.1"/>
    </source>
</evidence>
<feature type="compositionally biased region" description="Acidic residues" evidence="1">
    <location>
        <begin position="49"/>
        <end position="63"/>
    </location>
</feature>
<feature type="compositionally biased region" description="Basic and acidic residues" evidence="1">
    <location>
        <begin position="1"/>
        <end position="10"/>
    </location>
</feature>
<evidence type="ECO:0000256" key="1">
    <source>
        <dbReference type="SAM" id="MobiDB-lite"/>
    </source>
</evidence>
<name>A0A2H1VU90_SPOFR</name>
<protein>
    <submittedName>
        <fullName evidence="2">SFRICE_023503</fullName>
    </submittedName>
</protein>
<feature type="region of interest" description="Disordered" evidence="1">
    <location>
        <begin position="1"/>
        <end position="71"/>
    </location>
</feature>
<accession>A0A2H1VU90</accession>
<gene>
    <name evidence="2" type="ORF">SFRICE_023503</name>
</gene>
<dbReference type="EMBL" id="ODYU01004196">
    <property type="protein sequence ID" value="SOQ43804.1"/>
    <property type="molecule type" value="Genomic_DNA"/>
</dbReference>
<organism evidence="2">
    <name type="scientific">Spodoptera frugiperda</name>
    <name type="common">Fall armyworm</name>
    <dbReference type="NCBI Taxonomy" id="7108"/>
    <lineage>
        <taxon>Eukaryota</taxon>
        <taxon>Metazoa</taxon>
        <taxon>Ecdysozoa</taxon>
        <taxon>Arthropoda</taxon>
        <taxon>Hexapoda</taxon>
        <taxon>Insecta</taxon>
        <taxon>Pterygota</taxon>
        <taxon>Neoptera</taxon>
        <taxon>Endopterygota</taxon>
        <taxon>Lepidoptera</taxon>
        <taxon>Glossata</taxon>
        <taxon>Ditrysia</taxon>
        <taxon>Noctuoidea</taxon>
        <taxon>Noctuidae</taxon>
        <taxon>Amphipyrinae</taxon>
        <taxon>Spodoptera</taxon>
    </lineage>
</organism>
<proteinExistence type="predicted"/>
<sequence length="123" mass="13860">MDDKLTRTPRPETVVDTQADSGNELVMSTSEHPRVQQPETGEEQHQDEVGGDEPEEEQQDDEDHVGGGQVDRLRVDRHGCYVTEQAGLIARGSTNRLNHQICVRAQGPTLLWKDAPEFFHFIL</sequence>
<dbReference type="AlphaFoldDB" id="A0A2H1VU90"/>